<protein>
    <submittedName>
        <fullName evidence="1">Uncharacterized protein</fullName>
    </submittedName>
</protein>
<dbReference type="Proteomes" id="UP000593601">
    <property type="component" value="Chromosome"/>
</dbReference>
<accession>A0A7M2RE16</accession>
<sequence>MDEKGHEIPCGVPHPDDTTDCSARSAHTILQAFEICLVGLCFRVVRVGSYAFFMDEKEHEIPCGVPHPDDTTDCSARSAHTILQAFEICLVGLCFRVVRVGSYAFFMDEKEHEIPCGVPHPDDTTDCSARSAHTILQAFEFRPVGLHSHVCSGLEVMVVFMRA</sequence>
<gene>
    <name evidence="1" type="ORF">INP51_10945</name>
</gene>
<keyword evidence="2" id="KW-1185">Reference proteome</keyword>
<dbReference type="EMBL" id="CP063304">
    <property type="protein sequence ID" value="QOV18526.1"/>
    <property type="molecule type" value="Genomic_DNA"/>
</dbReference>
<proteinExistence type="predicted"/>
<organism evidence="1 2">
    <name type="scientific">Blautia liquoris</name>
    <dbReference type="NCBI Taxonomy" id="2779518"/>
    <lineage>
        <taxon>Bacteria</taxon>
        <taxon>Bacillati</taxon>
        <taxon>Bacillota</taxon>
        <taxon>Clostridia</taxon>
        <taxon>Lachnospirales</taxon>
        <taxon>Lachnospiraceae</taxon>
        <taxon>Blautia</taxon>
    </lineage>
</organism>
<name>A0A7M2RE16_9FIRM</name>
<dbReference type="AlphaFoldDB" id="A0A7M2RE16"/>
<reference evidence="1 2" key="1">
    <citation type="submission" date="2020-10" db="EMBL/GenBank/DDBJ databases">
        <title>Blautia liquoris sp.nov., isolated from the mud in a fermentation cellar used for the production of Chinese strong-flavoured liquor.</title>
        <authorList>
            <person name="Lu L."/>
        </authorList>
    </citation>
    <scope>NUCLEOTIDE SEQUENCE [LARGE SCALE GENOMIC DNA]</scope>
    <source>
        <strain evidence="1 2">LZLJ-3</strain>
    </source>
</reference>
<dbReference type="RefSeq" id="WP_193734888.1">
    <property type="nucleotide sequence ID" value="NZ_CP063304.1"/>
</dbReference>
<evidence type="ECO:0000313" key="2">
    <source>
        <dbReference type="Proteomes" id="UP000593601"/>
    </source>
</evidence>
<dbReference type="KEGG" id="bliq:INP51_10945"/>
<evidence type="ECO:0000313" key="1">
    <source>
        <dbReference type="EMBL" id="QOV18526.1"/>
    </source>
</evidence>